<keyword evidence="3" id="KW-0862">Zinc</keyword>
<dbReference type="CDD" id="cd00065">
    <property type="entry name" value="FYVE_like_SF"/>
    <property type="match status" value="1"/>
</dbReference>
<evidence type="ECO:0000259" key="5">
    <source>
        <dbReference type="PROSITE" id="PS50178"/>
    </source>
</evidence>
<dbReference type="InterPro" id="IPR011011">
    <property type="entry name" value="Znf_FYVE_PHD"/>
</dbReference>
<evidence type="ECO:0000256" key="3">
    <source>
        <dbReference type="ARBA" id="ARBA00022833"/>
    </source>
</evidence>
<dbReference type="OrthoDB" id="10342248at2759"/>
<dbReference type="PANTHER" id="PTHR13510">
    <property type="entry name" value="FYVE-FINGER-CONTAINING RAB5 EFFECTOR PROTEIN RABENOSYN-5-RELATED"/>
    <property type="match status" value="1"/>
</dbReference>
<evidence type="ECO:0000256" key="1">
    <source>
        <dbReference type="ARBA" id="ARBA00022723"/>
    </source>
</evidence>
<sequence length="420" mass="46649">MSLPLPRDFFTCPPLSPGDHGTLLAQAERLCHDTVLNAVTMARAPPTKVLVNAFTKRRAQLHAGTDIYAPEHYGITGSSQIKASYDELYDFFHLNSDDKVRTYGKVLGQAVVDRQTLYNLSAPGATTSPMHAGVQWSVIACPFISSAITLKRDSCFLEVLDTITFDDKATGRRRRGFVRAIHSIALDCCPSLRQSHSIVRSSFVRSGHVFLETSVPGLFDHYFAYVIGDPGLTPKFFNLKVCERMVGQMLNLEPHLALKRLPALLLGGASRPSYRSGARITYCESCDTKFQFLRSKHHCYHCRQIVCRRCIQAYKVPVLDDETAPVVRLCTYCFCGNTPQRSMRGGRAPPTMFAMVPRHDSVDEDARWTNSRPVLERDGSSSEASFVTASYSAASPRILLDLGDSFIASSTASTVHLYHQ</sequence>
<dbReference type="AlphaFoldDB" id="T0PX66"/>
<name>T0PX66_SAPDV</name>
<dbReference type="Pfam" id="PF01363">
    <property type="entry name" value="FYVE"/>
    <property type="match status" value="1"/>
</dbReference>
<evidence type="ECO:0000256" key="2">
    <source>
        <dbReference type="ARBA" id="ARBA00022771"/>
    </source>
</evidence>
<dbReference type="InterPro" id="IPR052727">
    <property type="entry name" value="Rab4/Rab5_effector"/>
</dbReference>
<dbReference type="InterPro" id="IPR000306">
    <property type="entry name" value="Znf_FYVE"/>
</dbReference>
<evidence type="ECO:0000313" key="6">
    <source>
        <dbReference type="EMBL" id="EQC30119.1"/>
    </source>
</evidence>
<dbReference type="PROSITE" id="PS50178">
    <property type="entry name" value="ZF_FYVE"/>
    <property type="match status" value="1"/>
</dbReference>
<dbReference type="EMBL" id="JH767178">
    <property type="protein sequence ID" value="EQC30119.1"/>
    <property type="molecule type" value="Genomic_DNA"/>
</dbReference>
<proteinExistence type="predicted"/>
<evidence type="ECO:0000256" key="4">
    <source>
        <dbReference type="PROSITE-ProRule" id="PRU00091"/>
    </source>
</evidence>
<dbReference type="RefSeq" id="XP_008616462.1">
    <property type="nucleotide sequence ID" value="XM_008618240.1"/>
</dbReference>
<feature type="domain" description="FYVE-type" evidence="5">
    <location>
        <begin position="277"/>
        <end position="334"/>
    </location>
</feature>
<dbReference type="VEuPathDB" id="FungiDB:SDRG_12178"/>
<organism evidence="6 7">
    <name type="scientific">Saprolegnia diclina (strain VS20)</name>
    <dbReference type="NCBI Taxonomy" id="1156394"/>
    <lineage>
        <taxon>Eukaryota</taxon>
        <taxon>Sar</taxon>
        <taxon>Stramenopiles</taxon>
        <taxon>Oomycota</taxon>
        <taxon>Saprolegniomycetes</taxon>
        <taxon>Saprolegniales</taxon>
        <taxon>Saprolegniaceae</taxon>
        <taxon>Saprolegnia</taxon>
    </lineage>
</organism>
<dbReference type="GO" id="GO:0008270">
    <property type="term" value="F:zinc ion binding"/>
    <property type="evidence" value="ECO:0007669"/>
    <property type="project" value="UniProtKB-KW"/>
</dbReference>
<reference evidence="6 7" key="1">
    <citation type="submission" date="2012-04" db="EMBL/GenBank/DDBJ databases">
        <title>The Genome Sequence of Saprolegnia declina VS20.</title>
        <authorList>
            <consortium name="The Broad Institute Genome Sequencing Platform"/>
            <person name="Russ C."/>
            <person name="Nusbaum C."/>
            <person name="Tyler B."/>
            <person name="van West P."/>
            <person name="Dieguez-Uribeondo J."/>
            <person name="de Bruijn I."/>
            <person name="Tripathy S."/>
            <person name="Jiang R."/>
            <person name="Young S.K."/>
            <person name="Zeng Q."/>
            <person name="Gargeya S."/>
            <person name="Fitzgerald M."/>
            <person name="Haas B."/>
            <person name="Abouelleil A."/>
            <person name="Alvarado L."/>
            <person name="Arachchi H.M."/>
            <person name="Berlin A."/>
            <person name="Chapman S.B."/>
            <person name="Goldberg J."/>
            <person name="Griggs A."/>
            <person name="Gujja S."/>
            <person name="Hansen M."/>
            <person name="Howarth C."/>
            <person name="Imamovic A."/>
            <person name="Larimer J."/>
            <person name="McCowen C."/>
            <person name="Montmayeur A."/>
            <person name="Murphy C."/>
            <person name="Neiman D."/>
            <person name="Pearson M."/>
            <person name="Priest M."/>
            <person name="Roberts A."/>
            <person name="Saif S."/>
            <person name="Shea T."/>
            <person name="Sisk P."/>
            <person name="Sykes S."/>
            <person name="Wortman J."/>
            <person name="Nusbaum C."/>
            <person name="Birren B."/>
        </authorList>
    </citation>
    <scope>NUCLEOTIDE SEQUENCE [LARGE SCALE GENOMIC DNA]</scope>
    <source>
        <strain evidence="6 7">VS20</strain>
    </source>
</reference>
<dbReference type="Proteomes" id="UP000030762">
    <property type="component" value="Unassembled WGS sequence"/>
</dbReference>
<dbReference type="SMART" id="SM00064">
    <property type="entry name" value="FYVE"/>
    <property type="match status" value="1"/>
</dbReference>
<keyword evidence="2 4" id="KW-0863">Zinc-finger</keyword>
<accession>T0PX66</accession>
<dbReference type="InterPro" id="IPR017455">
    <property type="entry name" value="Znf_FYVE-rel"/>
</dbReference>
<keyword evidence="1" id="KW-0479">Metal-binding</keyword>
<dbReference type="SUPFAM" id="SSF57903">
    <property type="entry name" value="FYVE/PHD zinc finger"/>
    <property type="match status" value="1"/>
</dbReference>
<evidence type="ECO:0000313" key="7">
    <source>
        <dbReference type="Proteomes" id="UP000030762"/>
    </source>
</evidence>
<gene>
    <name evidence="6" type="ORF">SDRG_12178</name>
</gene>
<dbReference type="InterPro" id="IPR013083">
    <property type="entry name" value="Znf_RING/FYVE/PHD"/>
</dbReference>
<protein>
    <recommendedName>
        <fullName evidence="5">FYVE-type domain-containing protein</fullName>
    </recommendedName>
</protein>
<keyword evidence="7" id="KW-1185">Reference proteome</keyword>
<dbReference type="Gene3D" id="3.30.40.10">
    <property type="entry name" value="Zinc/RING finger domain, C3HC4 (zinc finger)"/>
    <property type="match status" value="1"/>
</dbReference>
<dbReference type="PANTHER" id="PTHR13510:SF44">
    <property type="entry name" value="RABENOSYN-5"/>
    <property type="match status" value="1"/>
</dbReference>
<dbReference type="GeneID" id="19952905"/>